<dbReference type="STRING" id="4081.A0A3Q7ICQ4"/>
<dbReference type="PANTHER" id="PTHR33064">
    <property type="entry name" value="POL PROTEIN"/>
    <property type="match status" value="1"/>
</dbReference>
<reference evidence="3" key="2">
    <citation type="submission" date="2019-01" db="UniProtKB">
        <authorList>
            <consortium name="EnsemblPlants"/>
        </authorList>
    </citation>
    <scope>IDENTIFICATION</scope>
    <source>
        <strain evidence="3">cv. Heinz 1706</strain>
    </source>
</reference>
<dbReference type="InterPro" id="IPR000477">
    <property type="entry name" value="RT_dom"/>
</dbReference>
<feature type="compositionally biased region" description="Low complexity" evidence="1">
    <location>
        <begin position="52"/>
        <end position="72"/>
    </location>
</feature>
<evidence type="ECO:0000259" key="2">
    <source>
        <dbReference type="PROSITE" id="PS50878"/>
    </source>
</evidence>
<organism evidence="3">
    <name type="scientific">Solanum lycopersicum</name>
    <name type="common">Tomato</name>
    <name type="synonym">Lycopersicon esculentum</name>
    <dbReference type="NCBI Taxonomy" id="4081"/>
    <lineage>
        <taxon>Eukaryota</taxon>
        <taxon>Viridiplantae</taxon>
        <taxon>Streptophyta</taxon>
        <taxon>Embryophyta</taxon>
        <taxon>Tracheophyta</taxon>
        <taxon>Spermatophyta</taxon>
        <taxon>Magnoliopsida</taxon>
        <taxon>eudicotyledons</taxon>
        <taxon>Gunneridae</taxon>
        <taxon>Pentapetalae</taxon>
        <taxon>asterids</taxon>
        <taxon>lamiids</taxon>
        <taxon>Solanales</taxon>
        <taxon>Solanaceae</taxon>
        <taxon>Solanoideae</taxon>
        <taxon>Solaneae</taxon>
        <taxon>Solanum</taxon>
        <taxon>Solanum subgen. Lycopersicon</taxon>
    </lineage>
</organism>
<dbReference type="Pfam" id="PF00078">
    <property type="entry name" value="RVT_1"/>
    <property type="match status" value="1"/>
</dbReference>
<name>A0A3Q7ICQ4_SOLLC</name>
<dbReference type="InterPro" id="IPR051320">
    <property type="entry name" value="Viral_Replic_Matur_Polypro"/>
</dbReference>
<feature type="region of interest" description="Disordered" evidence="1">
    <location>
        <begin position="50"/>
        <end position="110"/>
    </location>
</feature>
<evidence type="ECO:0000313" key="3">
    <source>
        <dbReference type="EnsemblPlants" id="Solyc10g017985.1.1"/>
    </source>
</evidence>
<evidence type="ECO:0000313" key="4">
    <source>
        <dbReference type="Proteomes" id="UP000004994"/>
    </source>
</evidence>
<dbReference type="PROSITE" id="PS50878">
    <property type="entry name" value="RT_POL"/>
    <property type="match status" value="1"/>
</dbReference>
<dbReference type="InterPro" id="IPR043128">
    <property type="entry name" value="Rev_trsase/Diguanyl_cyclase"/>
</dbReference>
<accession>A0A3Q7ICQ4</accession>
<dbReference type="CDD" id="cd01647">
    <property type="entry name" value="RT_LTR"/>
    <property type="match status" value="1"/>
</dbReference>
<dbReference type="Proteomes" id="UP000004994">
    <property type="component" value="Chromosome 10"/>
</dbReference>
<dbReference type="EnsemblPlants" id="Solyc10g017985.1.1">
    <property type="protein sequence ID" value="Solyc10g017985.1.1"/>
    <property type="gene ID" value="Solyc10g017985.1"/>
</dbReference>
<dbReference type="Gene3D" id="3.30.70.270">
    <property type="match status" value="2"/>
</dbReference>
<protein>
    <recommendedName>
        <fullName evidence="2">Reverse transcriptase domain-containing protein</fullName>
    </recommendedName>
</protein>
<keyword evidence="4" id="KW-1185">Reference proteome</keyword>
<proteinExistence type="predicted"/>
<dbReference type="Gramene" id="Solyc10g017985.1.1">
    <property type="protein sequence ID" value="Solyc10g017985.1.1"/>
    <property type="gene ID" value="Solyc10g017985.1"/>
</dbReference>
<dbReference type="PANTHER" id="PTHR33064:SF37">
    <property type="entry name" value="RIBONUCLEASE H"/>
    <property type="match status" value="1"/>
</dbReference>
<evidence type="ECO:0000256" key="1">
    <source>
        <dbReference type="SAM" id="MobiDB-lite"/>
    </source>
</evidence>
<reference evidence="3" key="1">
    <citation type="journal article" date="2012" name="Nature">
        <title>The tomato genome sequence provides insights into fleshy fruit evolution.</title>
        <authorList>
            <consortium name="Tomato Genome Consortium"/>
        </authorList>
    </citation>
    <scope>NUCLEOTIDE SEQUENCE [LARGE SCALE GENOMIC DNA]</scope>
    <source>
        <strain evidence="3">cv. Heinz 1706</strain>
    </source>
</reference>
<dbReference type="InterPro" id="IPR043502">
    <property type="entry name" value="DNA/RNA_pol_sf"/>
</dbReference>
<sequence>MAMSYNLSLAIIPFDSQESLHALPAILYIDSTGITRWSLMEDALVQGEERSQGTCSKQSSSSCKPPATTLPETPEEPHSILPAKVPMRVTRSAQRTREAETLAKSTKKIRTRKRKSSSSLKFVADTVKSQKRKKISSKSKFHELDDSDYHARVLAFKKRSVIRGRVISGFGGGEMDELVIILQEQGWTELMLQGSFRRKMGRVETREFYINATGTASSITSTILSSILRIPNRGWDHYVKKDWPPLEGNTSQLDICRRFSNDPTLSEYSSVDKGWTRYKSQDKYPIPNIDELLEELHGTTIFSKIDLCFGYNQICVQPNDVYKTAFRTYSGHYEFLIVPSGITSAPSTFQNAMNDLLMSYLRKFVLVFFDDILICSPDSQTHQQHLQIFLHLLFVNSFFSNPKKCLFGQHQVSLLGHVISQDGLAVDSKRIFAVLEWPIPKNAKELRGFLGIIGYYMRFVKNYGIIARPLTELTKKDAFTWHATVEQFPETSKDLGRLTYFLRLEVLYLPTGIMLTQQKYAHDLVARAGLTDDEVVYNPMEINTKYKE</sequence>
<dbReference type="AlphaFoldDB" id="A0A3Q7ICQ4"/>
<feature type="domain" description="Reverse transcriptase" evidence="2">
    <location>
        <begin position="93"/>
        <end position="419"/>
    </location>
</feature>
<dbReference type="InParanoid" id="A0A3Q7ICQ4"/>
<dbReference type="SUPFAM" id="SSF56672">
    <property type="entry name" value="DNA/RNA polymerases"/>
    <property type="match status" value="1"/>
</dbReference>